<reference evidence="1" key="1">
    <citation type="submission" date="2023-07" db="EMBL/GenBank/DDBJ databases">
        <authorList>
            <person name="Stuckert A."/>
        </authorList>
    </citation>
    <scope>NUCLEOTIDE SEQUENCE</scope>
</reference>
<keyword evidence="2" id="KW-1185">Reference proteome</keyword>
<gene>
    <name evidence="1" type="ORF">RIMI_LOCUS21520504</name>
</gene>
<name>A0ABN9MIM9_9NEOB</name>
<dbReference type="PANTHER" id="PTHR37984">
    <property type="entry name" value="PROTEIN CBG26694"/>
    <property type="match status" value="1"/>
</dbReference>
<dbReference type="EMBL" id="CAUEEQ010076074">
    <property type="protein sequence ID" value="CAJ0966644.1"/>
    <property type="molecule type" value="Genomic_DNA"/>
</dbReference>
<dbReference type="InterPro" id="IPR050951">
    <property type="entry name" value="Retrovirus_Pol_polyprotein"/>
</dbReference>
<comment type="caution">
    <text evidence="1">The sequence shown here is derived from an EMBL/GenBank/DDBJ whole genome shotgun (WGS) entry which is preliminary data.</text>
</comment>
<evidence type="ECO:0008006" key="3">
    <source>
        <dbReference type="Google" id="ProtNLM"/>
    </source>
</evidence>
<organism evidence="1 2">
    <name type="scientific">Ranitomeya imitator</name>
    <name type="common">mimic poison frog</name>
    <dbReference type="NCBI Taxonomy" id="111125"/>
    <lineage>
        <taxon>Eukaryota</taxon>
        <taxon>Metazoa</taxon>
        <taxon>Chordata</taxon>
        <taxon>Craniata</taxon>
        <taxon>Vertebrata</taxon>
        <taxon>Euteleostomi</taxon>
        <taxon>Amphibia</taxon>
        <taxon>Batrachia</taxon>
        <taxon>Anura</taxon>
        <taxon>Neobatrachia</taxon>
        <taxon>Hyloidea</taxon>
        <taxon>Dendrobatidae</taxon>
        <taxon>Dendrobatinae</taxon>
        <taxon>Ranitomeya</taxon>
    </lineage>
</organism>
<protein>
    <recommendedName>
        <fullName evidence="3">Integrase catalytic domain-containing protein</fullName>
    </recommendedName>
</protein>
<evidence type="ECO:0000313" key="2">
    <source>
        <dbReference type="Proteomes" id="UP001176940"/>
    </source>
</evidence>
<dbReference type="SUPFAM" id="SSF53098">
    <property type="entry name" value="Ribonuclease H-like"/>
    <property type="match status" value="1"/>
</dbReference>
<dbReference type="InterPro" id="IPR036397">
    <property type="entry name" value="RNaseH_sf"/>
</dbReference>
<sequence length="204" mass="23338">MYPMVVQWAHGPTHRSKTQMNDLIGAYWFAPGISSLTANFTSSCLTCGKCNPGRMEKVHLARPLYPFQRIQIDHIQMPPSGGFKYALVVVDLFSGWPEAFLVRNHSAKTPAKKLLSEMRYADMGTRIHSKSHTRDLVSSRVRLRVPSHSAISIATTVRFVTFQGYRYDIAVSDTQQRSGILLRIVCRSRSFGTYFRRWISRCHR</sequence>
<dbReference type="Gene3D" id="3.30.420.10">
    <property type="entry name" value="Ribonuclease H-like superfamily/Ribonuclease H"/>
    <property type="match status" value="1"/>
</dbReference>
<accession>A0ABN9MIM9</accession>
<dbReference type="PANTHER" id="PTHR37984:SF15">
    <property type="entry name" value="INTEGRASE CATALYTIC DOMAIN-CONTAINING PROTEIN"/>
    <property type="match status" value="1"/>
</dbReference>
<dbReference type="InterPro" id="IPR012337">
    <property type="entry name" value="RNaseH-like_sf"/>
</dbReference>
<proteinExistence type="predicted"/>
<evidence type="ECO:0000313" key="1">
    <source>
        <dbReference type="EMBL" id="CAJ0966644.1"/>
    </source>
</evidence>
<dbReference type="Proteomes" id="UP001176940">
    <property type="component" value="Unassembled WGS sequence"/>
</dbReference>